<dbReference type="SMART" id="SM00354">
    <property type="entry name" value="HTH_LACI"/>
    <property type="match status" value="1"/>
</dbReference>
<dbReference type="RefSeq" id="WP_269880608.1">
    <property type="nucleotide sequence ID" value="NZ_JAQAGZ010000004.1"/>
</dbReference>
<keyword evidence="8" id="KW-1185">Reference proteome</keyword>
<dbReference type="InterPro" id="IPR028082">
    <property type="entry name" value="Peripla_BP_I"/>
</dbReference>
<dbReference type="Gene3D" id="1.10.260.40">
    <property type="entry name" value="lambda repressor-like DNA-binding domains"/>
    <property type="match status" value="1"/>
</dbReference>
<evidence type="ECO:0000256" key="2">
    <source>
        <dbReference type="ARBA" id="ARBA00023015"/>
    </source>
</evidence>
<evidence type="ECO:0000313" key="7">
    <source>
        <dbReference type="EMBL" id="MCZ8512192.1"/>
    </source>
</evidence>
<evidence type="ECO:0000313" key="8">
    <source>
        <dbReference type="Proteomes" id="UP001527882"/>
    </source>
</evidence>
<dbReference type="GO" id="GO:0003677">
    <property type="term" value="F:DNA binding"/>
    <property type="evidence" value="ECO:0007669"/>
    <property type="project" value="UniProtKB-KW"/>
</dbReference>
<name>A0ABT4Q5Q1_9BACL</name>
<gene>
    <name evidence="7" type="ORF">O9H85_07080</name>
</gene>
<dbReference type="InterPro" id="IPR010982">
    <property type="entry name" value="Lambda_DNA-bd_dom_sf"/>
</dbReference>
<dbReference type="SUPFAM" id="SSF53822">
    <property type="entry name" value="Periplasmic binding protein-like I"/>
    <property type="match status" value="1"/>
</dbReference>
<dbReference type="CDD" id="cd01392">
    <property type="entry name" value="HTH_LacI"/>
    <property type="match status" value="1"/>
</dbReference>
<dbReference type="PANTHER" id="PTHR30146:SF148">
    <property type="entry name" value="HTH-TYPE TRANSCRIPTIONAL REPRESSOR PURR-RELATED"/>
    <property type="match status" value="1"/>
</dbReference>
<dbReference type="Proteomes" id="UP001527882">
    <property type="component" value="Unassembled WGS sequence"/>
</dbReference>
<sequence length="341" mass="37435">MATLQDVATKAGVSRVTVSKVINNYDTVSASTRNKVLRALEELNIPVGELKRNKESSMTVGVLMPMGRTEGGRNHFSMDILAGAESKAFEKDYFMIIGNTGASRDREAKVVSRMLQREVDGLVLLSTSGEQYADHLDFLLKSQVPIVLIDQKLQQIPAHVVRGDNFAGAMLLTEHLISLGHKDIAILTLETIHSTYADRLNGYRMALMKSSITVPDSYTQILSNREASYLAAQHLLQSESKPTALFVAQPSLLPGVLKAVQSLGLRIPEQLSIVVFDDQYASLPEEYHRFFTTINQSAGLIGSMAMEILFQHLADPSLPYQEIVLPGALRINRSTGPAPSI</sequence>
<dbReference type="PROSITE" id="PS50943">
    <property type="entry name" value="HTH_CROC1"/>
    <property type="match status" value="1"/>
</dbReference>
<dbReference type="Gene3D" id="3.40.50.2300">
    <property type="match status" value="2"/>
</dbReference>
<evidence type="ECO:0000256" key="1">
    <source>
        <dbReference type="ARBA" id="ARBA00022491"/>
    </source>
</evidence>
<evidence type="ECO:0000256" key="4">
    <source>
        <dbReference type="ARBA" id="ARBA00023163"/>
    </source>
</evidence>
<dbReference type="Pfam" id="PF13377">
    <property type="entry name" value="Peripla_BP_3"/>
    <property type="match status" value="1"/>
</dbReference>
<protein>
    <submittedName>
        <fullName evidence="7">LacI family DNA-binding transcriptional regulator</fullName>
    </submittedName>
</protein>
<accession>A0ABT4Q5Q1</accession>
<dbReference type="PROSITE" id="PS50932">
    <property type="entry name" value="HTH_LACI_2"/>
    <property type="match status" value="1"/>
</dbReference>
<dbReference type="EMBL" id="JAQAGZ010000004">
    <property type="protein sequence ID" value="MCZ8512192.1"/>
    <property type="molecule type" value="Genomic_DNA"/>
</dbReference>
<dbReference type="CDD" id="cd06267">
    <property type="entry name" value="PBP1_LacI_sugar_binding-like"/>
    <property type="match status" value="1"/>
</dbReference>
<dbReference type="PANTHER" id="PTHR30146">
    <property type="entry name" value="LACI-RELATED TRANSCRIPTIONAL REPRESSOR"/>
    <property type="match status" value="1"/>
</dbReference>
<evidence type="ECO:0000256" key="3">
    <source>
        <dbReference type="ARBA" id="ARBA00023125"/>
    </source>
</evidence>
<evidence type="ECO:0000259" key="5">
    <source>
        <dbReference type="PROSITE" id="PS50932"/>
    </source>
</evidence>
<dbReference type="PROSITE" id="PS00356">
    <property type="entry name" value="HTH_LACI_1"/>
    <property type="match status" value="1"/>
</dbReference>
<dbReference type="Pfam" id="PF00356">
    <property type="entry name" value="LacI"/>
    <property type="match status" value="1"/>
</dbReference>
<keyword evidence="1" id="KW-0678">Repressor</keyword>
<evidence type="ECO:0000259" key="6">
    <source>
        <dbReference type="PROSITE" id="PS50943"/>
    </source>
</evidence>
<organism evidence="7 8">
    <name type="scientific">Paenibacillus gyeongsangnamensis</name>
    <dbReference type="NCBI Taxonomy" id="3388067"/>
    <lineage>
        <taxon>Bacteria</taxon>
        <taxon>Bacillati</taxon>
        <taxon>Bacillota</taxon>
        <taxon>Bacilli</taxon>
        <taxon>Bacillales</taxon>
        <taxon>Paenibacillaceae</taxon>
        <taxon>Paenibacillus</taxon>
    </lineage>
</organism>
<dbReference type="InterPro" id="IPR046335">
    <property type="entry name" value="LacI/GalR-like_sensor"/>
</dbReference>
<proteinExistence type="predicted"/>
<dbReference type="PRINTS" id="PR00036">
    <property type="entry name" value="HTHLACI"/>
</dbReference>
<keyword evidence="4" id="KW-0804">Transcription</keyword>
<keyword evidence="3 7" id="KW-0238">DNA-binding</keyword>
<dbReference type="InterPro" id="IPR000843">
    <property type="entry name" value="HTH_LacI"/>
</dbReference>
<comment type="caution">
    <text evidence="7">The sequence shown here is derived from an EMBL/GenBank/DDBJ whole genome shotgun (WGS) entry which is preliminary data.</text>
</comment>
<dbReference type="SUPFAM" id="SSF47413">
    <property type="entry name" value="lambda repressor-like DNA-binding domains"/>
    <property type="match status" value="1"/>
</dbReference>
<feature type="domain" description="HTH cro/C1-type" evidence="6">
    <location>
        <begin position="3"/>
        <end position="50"/>
    </location>
</feature>
<dbReference type="InterPro" id="IPR001387">
    <property type="entry name" value="Cro/C1-type_HTH"/>
</dbReference>
<feature type="domain" description="HTH lacI-type" evidence="5">
    <location>
        <begin position="2"/>
        <end position="44"/>
    </location>
</feature>
<reference evidence="7 8" key="1">
    <citation type="submission" date="2022-12" db="EMBL/GenBank/DDBJ databases">
        <title>Draft genome sequence of Paenibacillus sp. dW9.</title>
        <authorList>
            <person name="Choi E.-W."/>
            <person name="Kim D.-U."/>
        </authorList>
    </citation>
    <scope>NUCLEOTIDE SEQUENCE [LARGE SCALE GENOMIC DNA]</scope>
    <source>
        <strain evidence="8">dW9</strain>
    </source>
</reference>
<keyword evidence="2" id="KW-0805">Transcription regulation</keyword>